<dbReference type="EMBL" id="LCBN01000026">
    <property type="protein sequence ID" value="KKS13355.1"/>
    <property type="molecule type" value="Genomic_DNA"/>
</dbReference>
<reference evidence="2 3" key="1">
    <citation type="journal article" date="2015" name="Nature">
        <title>rRNA introns, odd ribosomes, and small enigmatic genomes across a large radiation of phyla.</title>
        <authorList>
            <person name="Brown C.T."/>
            <person name="Hug L.A."/>
            <person name="Thomas B.C."/>
            <person name="Sharon I."/>
            <person name="Castelle C.J."/>
            <person name="Singh A."/>
            <person name="Wilkins M.J."/>
            <person name="Williams K.H."/>
            <person name="Banfield J.F."/>
        </authorList>
    </citation>
    <scope>NUCLEOTIDE SEQUENCE [LARGE SCALE GENOMIC DNA]</scope>
</reference>
<protein>
    <recommendedName>
        <fullName evidence="1">Phosphoribosyltransferase domain-containing protein</fullName>
    </recommendedName>
</protein>
<name>A0A0G0WKJ3_9BACT</name>
<evidence type="ECO:0000313" key="2">
    <source>
        <dbReference type="EMBL" id="KKS13355.1"/>
    </source>
</evidence>
<gene>
    <name evidence="2" type="ORF">UU67_C0026G0013</name>
</gene>
<evidence type="ECO:0000259" key="1">
    <source>
        <dbReference type="Pfam" id="PF00156"/>
    </source>
</evidence>
<dbReference type="Pfam" id="PF00156">
    <property type="entry name" value="Pribosyltran"/>
    <property type="match status" value="1"/>
</dbReference>
<dbReference type="Gene3D" id="3.40.50.2020">
    <property type="match status" value="1"/>
</dbReference>
<dbReference type="Proteomes" id="UP000034753">
    <property type="component" value="Unassembled WGS sequence"/>
</dbReference>
<dbReference type="InterPro" id="IPR000836">
    <property type="entry name" value="PRTase_dom"/>
</dbReference>
<dbReference type="AlphaFoldDB" id="A0A0G0WKJ3"/>
<organism evidence="2 3">
    <name type="scientific">Candidatus Daviesbacteria bacterium GW2011_GWB1_41_5</name>
    <dbReference type="NCBI Taxonomy" id="1618429"/>
    <lineage>
        <taxon>Bacteria</taxon>
        <taxon>Candidatus Daviesiibacteriota</taxon>
    </lineage>
</organism>
<dbReference type="Gene3D" id="3.30.1310.20">
    <property type="entry name" value="PRTase-like"/>
    <property type="match status" value="1"/>
</dbReference>
<proteinExistence type="predicted"/>
<accession>A0A0G0WKJ3</accession>
<comment type="caution">
    <text evidence="2">The sequence shown here is derived from an EMBL/GenBank/DDBJ whole genome shotgun (WGS) entry which is preliminary data.</text>
</comment>
<feature type="domain" description="Phosphoribosyltransferase" evidence="1">
    <location>
        <begin position="8"/>
        <end position="155"/>
    </location>
</feature>
<dbReference type="InterPro" id="IPR029057">
    <property type="entry name" value="PRTase-like"/>
</dbReference>
<dbReference type="SUPFAM" id="SSF53271">
    <property type="entry name" value="PRTase-like"/>
    <property type="match status" value="1"/>
</dbReference>
<dbReference type="CDD" id="cd06223">
    <property type="entry name" value="PRTases_typeI"/>
    <property type="match status" value="1"/>
</dbReference>
<sequence length="214" mass="23530">MIFENRKDAGAKLAQVLQKYKGKGAIVLALPRGGVPVGAEVAKTLNLPLDILSVRKIGHPGNPEYALGAVTENDTTVFNEQEKSQIDPIWLAEETKKQIQEAQRRRILYFPMNPKPITVNQTAILVDDGVATGLTMEAAIKQLQSLASQTRSGRLVQIVVAVPVIPKETAQKFRKLGVEIIALEEPQEFLGSVGSYYKNFPQVSDEEVITLLKK</sequence>
<evidence type="ECO:0000313" key="3">
    <source>
        <dbReference type="Proteomes" id="UP000034753"/>
    </source>
</evidence>